<comment type="cofactor">
    <cofactor evidence="4">
        <name>Zn(2+)</name>
        <dbReference type="ChEBI" id="CHEBI:29105"/>
    </cofactor>
</comment>
<dbReference type="InterPro" id="IPR013149">
    <property type="entry name" value="ADH-like_C"/>
</dbReference>
<reference evidence="6 7" key="1">
    <citation type="journal article" date="2021" name="ISME Commun">
        <title>Automated analysis of genomic sequences facilitates high-throughput and comprehensive description of bacteria.</title>
        <authorList>
            <person name="Hitch T.C.A."/>
        </authorList>
    </citation>
    <scope>NUCLEOTIDE SEQUENCE [LARGE SCALE GENOMIC DNA]</scope>
    <source>
        <strain evidence="6 7">Sanger_109</strain>
    </source>
</reference>
<dbReference type="EMBL" id="JAOQJQ010000004">
    <property type="protein sequence ID" value="MCU6762777.1"/>
    <property type="molecule type" value="Genomic_DNA"/>
</dbReference>
<comment type="similarity">
    <text evidence="4">Belongs to the zinc-containing alcohol dehydrogenase family.</text>
</comment>
<dbReference type="InterPro" id="IPR050129">
    <property type="entry name" value="Zn_alcohol_dh"/>
</dbReference>
<feature type="domain" description="Enoyl reductase (ER)" evidence="5">
    <location>
        <begin position="9"/>
        <end position="343"/>
    </location>
</feature>
<dbReference type="PANTHER" id="PTHR43401:SF2">
    <property type="entry name" value="L-THREONINE 3-DEHYDROGENASE"/>
    <property type="match status" value="1"/>
</dbReference>
<accession>A0ABT2TKY9</accession>
<dbReference type="InterPro" id="IPR002328">
    <property type="entry name" value="ADH_Zn_CS"/>
</dbReference>
<evidence type="ECO:0000256" key="1">
    <source>
        <dbReference type="ARBA" id="ARBA00022723"/>
    </source>
</evidence>
<sequence>MKCARLYGKMDLRLEEVPVPEIGPDEVLVKLKSAAICGTDVRMLKNGAAGIDENHPLIIGHEMAGVIEEVGKEVTAYQKGMRVAVAPNMGCGICPDCISGNGHMCRDYQALGINLDGGFAEFVKIPAKAVRAGNMIPLEEHVSFAEAAITEALSCVYNGISQCHIKPGEYAVVIGAGPIGIMHAMMAKMSGAAKVFVNDIAKNRLKTCVEIDSSFIPVEKDVVQEVMKQTNGHGADVVITACPVPAAQQNALKMAANYGRICFFGGLPADRQEVPLNSNLIHYKQLMVTGSTRASLKQFQDSLGFVTSGILDVKKLITRRFKLDDIQQGFEYAQAAEGLKNIIDME</sequence>
<dbReference type="SUPFAM" id="SSF51735">
    <property type="entry name" value="NAD(P)-binding Rossmann-fold domains"/>
    <property type="match status" value="1"/>
</dbReference>
<evidence type="ECO:0000256" key="3">
    <source>
        <dbReference type="ARBA" id="ARBA00023002"/>
    </source>
</evidence>
<comment type="caution">
    <text evidence="6">The sequence shown here is derived from an EMBL/GenBank/DDBJ whole genome shotgun (WGS) entry which is preliminary data.</text>
</comment>
<evidence type="ECO:0000259" key="5">
    <source>
        <dbReference type="SMART" id="SM00829"/>
    </source>
</evidence>
<evidence type="ECO:0000313" key="6">
    <source>
        <dbReference type="EMBL" id="MCU6762777.1"/>
    </source>
</evidence>
<dbReference type="InterPro" id="IPR011032">
    <property type="entry name" value="GroES-like_sf"/>
</dbReference>
<dbReference type="Proteomes" id="UP001652442">
    <property type="component" value="Unassembled WGS sequence"/>
</dbReference>
<name>A0ABT2TKY9_9FIRM</name>
<protein>
    <submittedName>
        <fullName evidence="6">Zinc-dependent dehydrogenase</fullName>
    </submittedName>
</protein>
<gene>
    <name evidence="6" type="ORF">OCV88_10600</name>
</gene>
<keyword evidence="7" id="KW-1185">Reference proteome</keyword>
<evidence type="ECO:0000313" key="7">
    <source>
        <dbReference type="Proteomes" id="UP001652442"/>
    </source>
</evidence>
<dbReference type="PROSITE" id="PS00059">
    <property type="entry name" value="ADH_ZINC"/>
    <property type="match status" value="1"/>
</dbReference>
<keyword evidence="2 4" id="KW-0862">Zinc</keyword>
<dbReference type="Gene3D" id="3.40.50.720">
    <property type="entry name" value="NAD(P)-binding Rossmann-like Domain"/>
    <property type="match status" value="1"/>
</dbReference>
<keyword evidence="3" id="KW-0560">Oxidoreductase</keyword>
<dbReference type="Pfam" id="PF00107">
    <property type="entry name" value="ADH_zinc_N"/>
    <property type="match status" value="1"/>
</dbReference>
<dbReference type="PANTHER" id="PTHR43401">
    <property type="entry name" value="L-THREONINE 3-DEHYDROGENASE"/>
    <property type="match status" value="1"/>
</dbReference>
<dbReference type="SUPFAM" id="SSF50129">
    <property type="entry name" value="GroES-like"/>
    <property type="match status" value="1"/>
</dbReference>
<organism evidence="6 7">
    <name type="scientific">Brotonthovivens ammoniilytica</name>
    <dbReference type="NCBI Taxonomy" id="2981725"/>
    <lineage>
        <taxon>Bacteria</taxon>
        <taxon>Bacillati</taxon>
        <taxon>Bacillota</taxon>
        <taxon>Clostridia</taxon>
        <taxon>Lachnospirales</taxon>
        <taxon>Lachnospiraceae</taxon>
        <taxon>Brotonthovivens</taxon>
    </lineage>
</organism>
<dbReference type="SMART" id="SM00829">
    <property type="entry name" value="PKS_ER"/>
    <property type="match status" value="1"/>
</dbReference>
<keyword evidence="1 4" id="KW-0479">Metal-binding</keyword>
<evidence type="ECO:0000256" key="2">
    <source>
        <dbReference type="ARBA" id="ARBA00022833"/>
    </source>
</evidence>
<dbReference type="Pfam" id="PF08240">
    <property type="entry name" value="ADH_N"/>
    <property type="match status" value="1"/>
</dbReference>
<dbReference type="InterPro" id="IPR013154">
    <property type="entry name" value="ADH-like_N"/>
</dbReference>
<dbReference type="CDD" id="cd08235">
    <property type="entry name" value="iditol_2_DH_like"/>
    <property type="match status" value="1"/>
</dbReference>
<dbReference type="InterPro" id="IPR020843">
    <property type="entry name" value="ER"/>
</dbReference>
<dbReference type="Gene3D" id="3.90.180.10">
    <property type="entry name" value="Medium-chain alcohol dehydrogenases, catalytic domain"/>
    <property type="match status" value="1"/>
</dbReference>
<dbReference type="InterPro" id="IPR036291">
    <property type="entry name" value="NAD(P)-bd_dom_sf"/>
</dbReference>
<dbReference type="RefSeq" id="WP_158425483.1">
    <property type="nucleotide sequence ID" value="NZ_JAOQJQ010000004.1"/>
</dbReference>
<evidence type="ECO:0000256" key="4">
    <source>
        <dbReference type="RuleBase" id="RU361277"/>
    </source>
</evidence>
<proteinExistence type="inferred from homology"/>